<dbReference type="PANTHER" id="PTHR30298">
    <property type="entry name" value="H REPEAT-ASSOCIATED PREDICTED TRANSPOSASE"/>
    <property type="match status" value="1"/>
</dbReference>
<dbReference type="GO" id="GO:0006313">
    <property type="term" value="P:DNA transposition"/>
    <property type="evidence" value="ECO:0007669"/>
    <property type="project" value="InterPro"/>
</dbReference>
<evidence type="ECO:0000259" key="2">
    <source>
        <dbReference type="Pfam" id="PF13808"/>
    </source>
</evidence>
<evidence type="ECO:0000313" key="4">
    <source>
        <dbReference type="EMBL" id="AFU67832.1"/>
    </source>
</evidence>
<evidence type="ECO:0000313" key="7">
    <source>
        <dbReference type="EMBL" id="AFU69474.1"/>
    </source>
</evidence>
<gene>
    <name evidence="3" type="ordered locus">P700755_000071</name>
    <name evidence="4" type="ordered locus">P700755_000844</name>
    <name evidence="5" type="ordered locus">P700755_000916</name>
    <name evidence="6" type="ordered locus">P700755_001847</name>
    <name evidence="7" type="ordered locus">P700755_002741</name>
    <name evidence="8" type="ordered locus">P700755_003019</name>
</gene>
<accession>K4IBB1</accession>
<dbReference type="InterPro" id="IPR047647">
    <property type="entry name" value="ISAs1_transpos"/>
</dbReference>
<dbReference type="KEGG" id="ptq:P700755_001847"/>
<dbReference type="EMBL" id="CP003879">
    <property type="protein sequence ID" value="AFU67892.1"/>
    <property type="molecule type" value="Genomic_DNA"/>
</dbReference>
<dbReference type="EMBL" id="CP003879">
    <property type="protein sequence ID" value="AFU67145.1"/>
    <property type="molecule type" value="Genomic_DNA"/>
</dbReference>
<evidence type="ECO:0000313" key="9">
    <source>
        <dbReference type="Proteomes" id="UP000008514"/>
    </source>
</evidence>
<dbReference type="KEGG" id="ptq:P700755_000071"/>
<feature type="domain" description="Transposase IS4-like" evidence="1">
    <location>
        <begin position="111"/>
        <end position="345"/>
    </location>
</feature>
<dbReference type="PANTHER" id="PTHR30298:SF0">
    <property type="entry name" value="PROTEIN YBFL-RELATED"/>
    <property type="match status" value="1"/>
</dbReference>
<dbReference type="KEGG" id="ptq:P700755_003019"/>
<dbReference type="GO" id="GO:0003677">
    <property type="term" value="F:DNA binding"/>
    <property type="evidence" value="ECO:0007669"/>
    <property type="project" value="InterPro"/>
</dbReference>
<feature type="domain" description="H repeat-associated protein N-terminal" evidence="2">
    <location>
        <begin position="18"/>
        <end position="103"/>
    </location>
</feature>
<dbReference type="KEGG" id="ptq:P700755_000916"/>
<dbReference type="InterPro" id="IPR051698">
    <property type="entry name" value="Transposase_11-like"/>
</dbReference>
<reference evidence="5 9" key="2">
    <citation type="submission" date="2012-09" db="EMBL/GenBank/DDBJ databases">
        <title>The complete sequence of Psychroflexus torquis an extreme psychrophile from sea-ice that is stimulated by light.</title>
        <authorList>
            <person name="Feng S."/>
            <person name="Powell S.M."/>
            <person name="Bowman J.P."/>
        </authorList>
    </citation>
    <scope>NUCLEOTIDE SEQUENCE [LARGE SCALE GENOMIC DNA]</scope>
    <source>
        <strain evidence="9">ATCC 700755 / CIP 106069 / ACAM 623</strain>
    </source>
</reference>
<proteinExistence type="predicted"/>
<protein>
    <submittedName>
        <fullName evidence="3">Glucose/sorbosone dehydrogenase, putative</fullName>
    </submittedName>
    <submittedName>
        <fullName evidence="5">Transposase, IS4 family</fullName>
    </submittedName>
</protein>
<name>K4IBB1_PSYTT</name>
<reference evidence="5 9" key="1">
    <citation type="submission" date="2006-03" db="EMBL/GenBank/DDBJ databases">
        <authorList>
            <person name="Bowman J."/>
            <person name="Ferriera S."/>
            <person name="Johnson J."/>
            <person name="Kravitz S."/>
            <person name="Halpern A."/>
            <person name="Remington K."/>
            <person name="Beeson K."/>
            <person name="Tran B."/>
            <person name="Rogers Y.-H."/>
            <person name="Friedman R."/>
            <person name="Venter J.C."/>
        </authorList>
    </citation>
    <scope>NUCLEOTIDE SEQUENCE [LARGE SCALE GENOMIC DNA]</scope>
    <source>
        <strain evidence="5">ATCC 700755</strain>
        <strain evidence="9">ATCC 700755 / CIP 106069 / ACAM 623</strain>
    </source>
</reference>
<dbReference type="KEGG" id="ptq:P700755_000844"/>
<sequence>MITNTLYILKTTQKLKTIFGQIPDFRRSHKQLYDLESILLIGIISVICGADSWNEMENYANSKEEFLRSFLDLPNGIPSHDTFNRVFSNIDSNQFEKCFIQWVSALAQLQPREIIAIDGKTIRGAKAGGKKSPVHMVSAWANDNNLVLGQVKVSHKSNEITAIPKLLKVLSIENTIVTIDAMGCQTKIAKAIVKKNADYILAVKENQPQLLEHIEDEFRFGKTMESNLSQELDHGRIETRTCSVISNFKFILKNNNWENLTSVIKIESKREFKNSQKPAQHAIRYYISSIKASSQDFQKAIRSHWSIENKLHWTLDVAFSEDASRKRTGNSTQNFSILNKIALNLLKNEKSLKTGVKSRRLQAGWDNHYLIKVLNLMKV</sequence>
<keyword evidence="9" id="KW-1185">Reference proteome</keyword>
<dbReference type="GO" id="GO:0004803">
    <property type="term" value="F:transposase activity"/>
    <property type="evidence" value="ECO:0007669"/>
    <property type="project" value="InterPro"/>
</dbReference>
<evidence type="ECO:0000313" key="8">
    <source>
        <dbReference type="EMBL" id="AFU69695.1"/>
    </source>
</evidence>
<dbReference type="eggNOG" id="COG5433">
    <property type="taxonomic scope" value="Bacteria"/>
</dbReference>
<dbReference type="AlphaFoldDB" id="K4IBB1"/>
<evidence type="ECO:0000313" key="3">
    <source>
        <dbReference type="EMBL" id="AFU67145.1"/>
    </source>
</evidence>
<dbReference type="STRING" id="313595.P700755_000071"/>
<dbReference type="Pfam" id="PF13808">
    <property type="entry name" value="DDE_Tnp_1_assoc"/>
    <property type="match status" value="1"/>
</dbReference>
<dbReference type="EMBL" id="CP003879">
    <property type="protein sequence ID" value="AFU69695.1"/>
    <property type="molecule type" value="Genomic_DNA"/>
</dbReference>
<organism evidence="5 9">
    <name type="scientific">Psychroflexus torquis (strain ATCC 700755 / CIP 106069 / ACAM 623)</name>
    <dbReference type="NCBI Taxonomy" id="313595"/>
    <lineage>
        <taxon>Bacteria</taxon>
        <taxon>Pseudomonadati</taxon>
        <taxon>Bacteroidota</taxon>
        <taxon>Flavobacteriia</taxon>
        <taxon>Flavobacteriales</taxon>
        <taxon>Flavobacteriaceae</taxon>
        <taxon>Psychroflexus</taxon>
    </lineage>
</organism>
<dbReference type="KEGG" id="ptq:P700755_002741"/>
<evidence type="ECO:0000313" key="6">
    <source>
        <dbReference type="EMBL" id="AFU68678.1"/>
    </source>
</evidence>
<evidence type="ECO:0000259" key="1">
    <source>
        <dbReference type="Pfam" id="PF01609"/>
    </source>
</evidence>
<dbReference type="NCBIfam" id="NF033564">
    <property type="entry name" value="transpos_ISAs1"/>
    <property type="match status" value="1"/>
</dbReference>
<dbReference type="Pfam" id="PF01609">
    <property type="entry name" value="DDE_Tnp_1"/>
    <property type="match status" value="1"/>
</dbReference>
<dbReference type="EMBL" id="CP003879">
    <property type="protein sequence ID" value="AFU68678.1"/>
    <property type="molecule type" value="Genomic_DNA"/>
</dbReference>
<dbReference type="InterPro" id="IPR002559">
    <property type="entry name" value="Transposase_11"/>
</dbReference>
<dbReference type="EMBL" id="CP003879">
    <property type="protein sequence ID" value="AFU67832.1"/>
    <property type="molecule type" value="Genomic_DNA"/>
</dbReference>
<dbReference type="EMBL" id="CP003879">
    <property type="protein sequence ID" value="AFU69474.1"/>
    <property type="molecule type" value="Genomic_DNA"/>
</dbReference>
<dbReference type="InterPro" id="IPR032806">
    <property type="entry name" value="YbfD_N"/>
</dbReference>
<evidence type="ECO:0000313" key="5">
    <source>
        <dbReference type="EMBL" id="AFU67892.1"/>
    </source>
</evidence>
<dbReference type="HOGENOM" id="CLU_046404_0_1_10"/>
<dbReference type="Proteomes" id="UP000008514">
    <property type="component" value="Chromosome"/>
</dbReference>